<reference evidence="1" key="1">
    <citation type="submission" date="2009-10" db="EMBL/GenBank/DDBJ databases">
        <title>Diversity of trophic interactions inside an arsenic-rich microbial ecosystem.</title>
        <authorList>
            <person name="Bertin P.N."/>
            <person name="Heinrich-Salmeron A."/>
            <person name="Pelletier E."/>
            <person name="Goulhen-Chollet F."/>
            <person name="Arsene-Ploetze F."/>
            <person name="Gallien S."/>
            <person name="Calteau A."/>
            <person name="Vallenet D."/>
            <person name="Casiot C."/>
            <person name="Chane-Woon-Ming B."/>
            <person name="Giloteaux L."/>
            <person name="Barakat M."/>
            <person name="Bonnefoy V."/>
            <person name="Bruneel O."/>
            <person name="Chandler M."/>
            <person name="Cleiss J."/>
            <person name="Duran R."/>
            <person name="Elbaz-Poulichet F."/>
            <person name="Fonknechten N."/>
            <person name="Lauga B."/>
            <person name="Mornico D."/>
            <person name="Ortet P."/>
            <person name="Schaeffer C."/>
            <person name="Siguier P."/>
            <person name="Alexander Thil Smith A."/>
            <person name="Van Dorsselaer A."/>
            <person name="Weissenbach J."/>
            <person name="Medigue C."/>
            <person name="Le Paslier D."/>
        </authorList>
    </citation>
    <scope>NUCLEOTIDE SEQUENCE</scope>
</reference>
<organism evidence="1">
    <name type="scientific">mine drainage metagenome</name>
    <dbReference type="NCBI Taxonomy" id="410659"/>
    <lineage>
        <taxon>unclassified sequences</taxon>
        <taxon>metagenomes</taxon>
        <taxon>ecological metagenomes</taxon>
    </lineage>
</organism>
<dbReference type="EMBL" id="CABM01000042">
    <property type="protein sequence ID" value="CBH97286.1"/>
    <property type="molecule type" value="Genomic_DNA"/>
</dbReference>
<protein>
    <submittedName>
        <fullName evidence="1">Uncharacterized protein</fullName>
    </submittedName>
</protein>
<name>E6PQT1_9ZZZZ</name>
<evidence type="ECO:0000313" key="1">
    <source>
        <dbReference type="EMBL" id="CBH97286.1"/>
    </source>
</evidence>
<comment type="caution">
    <text evidence="1">The sequence shown here is derived from an EMBL/GenBank/DDBJ whole genome shotgun (WGS) entry which is preliminary data.</text>
</comment>
<sequence length="144" mass="16037">MSRPPLPRLRTLIRQQASLTTIVLMAWTYALLPTLQALAFPQRWVEVPYCAGQLGSFQAAPNAQAQAPHTETPHQPPQHLLIQLGHDQTALLDQPALLPGAQRIAPSPQGEFRFARQQERASRVETRFLHPPSHAPPWAPVLTL</sequence>
<dbReference type="AlphaFoldDB" id="E6PQT1"/>
<gene>
    <name evidence="1" type="ORF">CARN2_2758</name>
</gene>
<proteinExistence type="predicted"/>
<accession>E6PQT1</accession>